<feature type="signal peptide" evidence="10">
    <location>
        <begin position="1"/>
        <end position="29"/>
    </location>
</feature>
<keyword evidence="4" id="KW-0378">Hydrolase</keyword>
<evidence type="ECO:0000256" key="2">
    <source>
        <dbReference type="ARBA" id="ARBA00022670"/>
    </source>
</evidence>
<comment type="caution">
    <text evidence="11">The sequence shown here is derived from an EMBL/GenBank/DDBJ whole genome shotgun (WGS) entry which is preliminary data.</text>
</comment>
<feature type="compositionally biased region" description="Polar residues" evidence="9">
    <location>
        <begin position="54"/>
        <end position="63"/>
    </location>
</feature>
<feature type="binding site" evidence="8">
    <location>
        <position position="330"/>
    </location>
    <ligand>
        <name>Zn(2+)</name>
        <dbReference type="ChEBI" id="CHEBI:29105"/>
        <note>catalytic</note>
    </ligand>
</feature>
<evidence type="ECO:0000256" key="1">
    <source>
        <dbReference type="ARBA" id="ARBA00005860"/>
    </source>
</evidence>
<name>A0AAE0FLJ3_9CHLO</name>
<sequence>MNTRSVKCNTAFTSLLLLLIAGTFYGSSAYCGHGQERFKQPDAVIRPQKYPRRPSTTADTQAPRNKLRARSLEERNTSDLNDRYLPVQEADKLGLTAAMRMTSQWEIITSNQDPQQCLREGDEILVQNSIYTCQEEDIISGEKLRLIQDHLEWTREWVEDSLKVKPVLGVIDVSTSTFAQLSFLDTTNFTEADLVVAMTAHPDPRGGVSAYAACHQRDTYGRCTFGQFNWCPASIDTATGADTNATARRLALHETSHLLEAVKVDAFMVDDDGNRQPSNYSFAWVYDEEFNRNITLVKSPRVLEMIREHYDCASMAGMPLEDVTTGVGAHWEARLMGPEMMSYGQGSGEPYLSDLTLAFLEDTGFFIANYSNGGRFVEPTTTELKNHDWDFLIAIGQDSGQISDYDPPDPGNPEVAAGEPAHRLLPHFPCRMIYHS</sequence>
<dbReference type="AlphaFoldDB" id="A0AAE0FLJ3"/>
<organism evidence="11 12">
    <name type="scientific">Cymbomonas tetramitiformis</name>
    <dbReference type="NCBI Taxonomy" id="36881"/>
    <lineage>
        <taxon>Eukaryota</taxon>
        <taxon>Viridiplantae</taxon>
        <taxon>Chlorophyta</taxon>
        <taxon>Pyramimonadophyceae</taxon>
        <taxon>Pyramimonadales</taxon>
        <taxon>Pyramimonadaceae</taxon>
        <taxon>Cymbomonas</taxon>
    </lineage>
</organism>
<feature type="binding site" evidence="8">
    <location>
        <position position="257"/>
    </location>
    <ligand>
        <name>Zn(2+)</name>
        <dbReference type="ChEBI" id="CHEBI:29105"/>
        <note>catalytic</note>
    </ligand>
</feature>
<dbReference type="InterPro" id="IPR001577">
    <property type="entry name" value="Peptidase_M8"/>
</dbReference>
<keyword evidence="3 8" id="KW-0479">Metal-binding</keyword>
<evidence type="ECO:0000313" key="11">
    <source>
        <dbReference type="EMBL" id="KAK3261897.1"/>
    </source>
</evidence>
<comment type="similarity">
    <text evidence="1">Belongs to the peptidase M8 family.</text>
</comment>
<evidence type="ECO:0000256" key="4">
    <source>
        <dbReference type="ARBA" id="ARBA00022801"/>
    </source>
</evidence>
<evidence type="ECO:0000256" key="9">
    <source>
        <dbReference type="SAM" id="MobiDB-lite"/>
    </source>
</evidence>
<dbReference type="PANTHER" id="PTHR10942:SF0">
    <property type="entry name" value="LEISHMANOLYSIN-LIKE PEPTIDASE"/>
    <property type="match status" value="1"/>
</dbReference>
<protein>
    <submittedName>
        <fullName evidence="11">Uncharacterized protein</fullName>
    </submittedName>
</protein>
<evidence type="ECO:0000256" key="8">
    <source>
        <dbReference type="PIRSR" id="PIRSR601577-2"/>
    </source>
</evidence>
<reference evidence="11 12" key="1">
    <citation type="journal article" date="2015" name="Genome Biol. Evol.">
        <title>Comparative Genomics of a Bacterivorous Green Alga Reveals Evolutionary Causalities and Consequences of Phago-Mixotrophic Mode of Nutrition.</title>
        <authorList>
            <person name="Burns J.A."/>
            <person name="Paasch A."/>
            <person name="Narechania A."/>
            <person name="Kim E."/>
        </authorList>
    </citation>
    <scope>NUCLEOTIDE SEQUENCE [LARGE SCALE GENOMIC DNA]</scope>
    <source>
        <strain evidence="11 12">PLY_AMNH</strain>
    </source>
</reference>
<dbReference type="Pfam" id="PF01457">
    <property type="entry name" value="Peptidase_M8"/>
    <property type="match status" value="1"/>
</dbReference>
<dbReference type="PANTHER" id="PTHR10942">
    <property type="entry name" value="LEISHMANOLYSIN-LIKE PEPTIDASE"/>
    <property type="match status" value="1"/>
</dbReference>
<feature type="chain" id="PRO_5041910060" evidence="10">
    <location>
        <begin position="30"/>
        <end position="436"/>
    </location>
</feature>
<gene>
    <name evidence="11" type="ORF">CYMTET_29219</name>
</gene>
<keyword evidence="10" id="KW-0732">Signal</keyword>
<keyword evidence="6 8" id="KW-0482">Metalloprotease</keyword>
<evidence type="ECO:0000256" key="6">
    <source>
        <dbReference type="ARBA" id="ARBA00023049"/>
    </source>
</evidence>
<dbReference type="GO" id="GO:0006508">
    <property type="term" value="P:proteolysis"/>
    <property type="evidence" value="ECO:0007669"/>
    <property type="project" value="UniProtKB-KW"/>
</dbReference>
<evidence type="ECO:0000256" key="3">
    <source>
        <dbReference type="ARBA" id="ARBA00022723"/>
    </source>
</evidence>
<dbReference type="EMBL" id="LGRX02016574">
    <property type="protein sequence ID" value="KAK3261897.1"/>
    <property type="molecule type" value="Genomic_DNA"/>
</dbReference>
<proteinExistence type="inferred from homology"/>
<dbReference type="GO" id="GO:0007155">
    <property type="term" value="P:cell adhesion"/>
    <property type="evidence" value="ECO:0007669"/>
    <property type="project" value="InterPro"/>
</dbReference>
<comment type="cofactor">
    <cofactor evidence="8">
        <name>Zn(2+)</name>
        <dbReference type="ChEBI" id="CHEBI:29105"/>
    </cofactor>
    <text evidence="8">Binds 1 zinc ion per subunit.</text>
</comment>
<feature type="binding site" evidence="8">
    <location>
        <position position="253"/>
    </location>
    <ligand>
        <name>Zn(2+)</name>
        <dbReference type="ChEBI" id="CHEBI:29105"/>
        <note>catalytic</note>
    </ligand>
</feature>
<evidence type="ECO:0000256" key="7">
    <source>
        <dbReference type="PIRSR" id="PIRSR601577-1"/>
    </source>
</evidence>
<accession>A0AAE0FLJ3</accession>
<dbReference type="Gene3D" id="3.10.170.20">
    <property type="match status" value="1"/>
</dbReference>
<dbReference type="GO" id="GO:0016020">
    <property type="term" value="C:membrane"/>
    <property type="evidence" value="ECO:0007669"/>
    <property type="project" value="InterPro"/>
</dbReference>
<dbReference type="GO" id="GO:0046872">
    <property type="term" value="F:metal ion binding"/>
    <property type="evidence" value="ECO:0007669"/>
    <property type="project" value="UniProtKB-KW"/>
</dbReference>
<dbReference type="Proteomes" id="UP001190700">
    <property type="component" value="Unassembled WGS sequence"/>
</dbReference>
<dbReference type="GO" id="GO:0005737">
    <property type="term" value="C:cytoplasm"/>
    <property type="evidence" value="ECO:0007669"/>
    <property type="project" value="TreeGrafter"/>
</dbReference>
<keyword evidence="5 8" id="KW-0862">Zinc</keyword>
<feature type="region of interest" description="Disordered" evidence="9">
    <location>
        <begin position="41"/>
        <end position="73"/>
    </location>
</feature>
<feature type="active site" evidence="7">
    <location>
        <position position="254"/>
    </location>
</feature>
<keyword evidence="2" id="KW-0645">Protease</keyword>
<feature type="non-terminal residue" evidence="11">
    <location>
        <position position="436"/>
    </location>
</feature>
<keyword evidence="12" id="KW-1185">Reference proteome</keyword>
<dbReference type="Gene3D" id="3.90.132.10">
    <property type="entry name" value="Leishmanolysin , domain 2"/>
    <property type="match status" value="1"/>
</dbReference>
<evidence type="ECO:0000256" key="5">
    <source>
        <dbReference type="ARBA" id="ARBA00022833"/>
    </source>
</evidence>
<dbReference type="GO" id="GO:0004222">
    <property type="term" value="F:metalloendopeptidase activity"/>
    <property type="evidence" value="ECO:0007669"/>
    <property type="project" value="InterPro"/>
</dbReference>
<evidence type="ECO:0000313" key="12">
    <source>
        <dbReference type="Proteomes" id="UP001190700"/>
    </source>
</evidence>
<evidence type="ECO:0000256" key="10">
    <source>
        <dbReference type="SAM" id="SignalP"/>
    </source>
</evidence>
<dbReference type="SUPFAM" id="SSF55486">
    <property type="entry name" value="Metalloproteases ('zincins'), catalytic domain"/>
    <property type="match status" value="1"/>
</dbReference>